<dbReference type="Proteomes" id="UP000619260">
    <property type="component" value="Unassembled WGS sequence"/>
</dbReference>
<dbReference type="Pfam" id="PF07702">
    <property type="entry name" value="UTRA"/>
    <property type="match status" value="1"/>
</dbReference>
<accession>A0A8J3YST1</accession>
<name>A0A8J3YST1_9ACTN</name>
<dbReference type="InterPro" id="IPR028978">
    <property type="entry name" value="Chorismate_lyase_/UTRA_dom_sf"/>
</dbReference>
<gene>
    <name evidence="2" type="ORF">Val02_80850</name>
</gene>
<dbReference type="RefSeq" id="WP_203904611.1">
    <property type="nucleotide sequence ID" value="NZ_BOPF01000045.1"/>
</dbReference>
<dbReference type="EMBL" id="BOPF01000045">
    <property type="protein sequence ID" value="GIJ51199.1"/>
    <property type="molecule type" value="Genomic_DNA"/>
</dbReference>
<dbReference type="Gene3D" id="3.40.1410.10">
    <property type="entry name" value="Chorismate lyase-like"/>
    <property type="match status" value="1"/>
</dbReference>
<dbReference type="AlphaFoldDB" id="A0A8J3YST1"/>
<evidence type="ECO:0000313" key="2">
    <source>
        <dbReference type="EMBL" id="GIJ51199.1"/>
    </source>
</evidence>
<evidence type="ECO:0000313" key="3">
    <source>
        <dbReference type="Proteomes" id="UP000619260"/>
    </source>
</evidence>
<dbReference type="SMART" id="SM00866">
    <property type="entry name" value="UTRA"/>
    <property type="match status" value="1"/>
</dbReference>
<feature type="domain" description="UbiC transcription regulator-associated" evidence="1">
    <location>
        <begin position="31"/>
        <end position="172"/>
    </location>
</feature>
<dbReference type="InterPro" id="IPR011663">
    <property type="entry name" value="UTRA"/>
</dbReference>
<organism evidence="2 3">
    <name type="scientific">Virgisporangium aliadipatigenens</name>
    <dbReference type="NCBI Taxonomy" id="741659"/>
    <lineage>
        <taxon>Bacteria</taxon>
        <taxon>Bacillati</taxon>
        <taxon>Actinomycetota</taxon>
        <taxon>Actinomycetes</taxon>
        <taxon>Micromonosporales</taxon>
        <taxon>Micromonosporaceae</taxon>
        <taxon>Virgisporangium</taxon>
    </lineage>
</organism>
<comment type="caution">
    <text evidence="2">The sequence shown here is derived from an EMBL/GenBank/DDBJ whole genome shotgun (WGS) entry which is preliminary data.</text>
</comment>
<dbReference type="PANTHER" id="PTHR44846:SF17">
    <property type="entry name" value="GNTR-FAMILY TRANSCRIPTIONAL REGULATOR"/>
    <property type="match status" value="1"/>
</dbReference>
<dbReference type="PANTHER" id="PTHR44846">
    <property type="entry name" value="MANNOSYL-D-GLYCERATE TRANSPORT/METABOLISM SYSTEM REPRESSOR MNGR-RELATED"/>
    <property type="match status" value="1"/>
</dbReference>
<dbReference type="GO" id="GO:0003677">
    <property type="term" value="F:DNA binding"/>
    <property type="evidence" value="ECO:0007669"/>
    <property type="project" value="InterPro"/>
</dbReference>
<dbReference type="SUPFAM" id="SSF64288">
    <property type="entry name" value="Chorismate lyase-like"/>
    <property type="match status" value="1"/>
</dbReference>
<dbReference type="InterPro" id="IPR050679">
    <property type="entry name" value="Bact_HTH_transcr_reg"/>
</dbReference>
<reference evidence="2" key="1">
    <citation type="submission" date="2021-01" db="EMBL/GenBank/DDBJ databases">
        <title>Whole genome shotgun sequence of Virgisporangium aliadipatigenens NBRC 105644.</title>
        <authorList>
            <person name="Komaki H."/>
            <person name="Tamura T."/>
        </authorList>
    </citation>
    <scope>NUCLEOTIDE SEQUENCE</scope>
    <source>
        <strain evidence="2">NBRC 105644</strain>
    </source>
</reference>
<proteinExistence type="predicted"/>
<keyword evidence="3" id="KW-1185">Reference proteome</keyword>
<protein>
    <recommendedName>
        <fullName evidence="1">UbiC transcription regulator-associated domain-containing protein</fullName>
    </recommendedName>
</protein>
<evidence type="ECO:0000259" key="1">
    <source>
        <dbReference type="SMART" id="SM00866"/>
    </source>
</evidence>
<dbReference type="GO" id="GO:0045892">
    <property type="term" value="P:negative regulation of DNA-templated transcription"/>
    <property type="evidence" value="ECO:0007669"/>
    <property type="project" value="TreeGrafter"/>
</dbReference>
<sequence>MGDERVVGESAAYIAGNGVRPRDAWAAEAAAAGGTGSQRITFAGAVPATADVAAALGVEAGATVVVRRRLVLLDGAPVETADAYYPQAVAGGTPLAEPSRIPGGAAAFLAGMGLGADRVLEEIHARVPTPDERHVLRLPAGEPVLVLTRLSLAGDGTPFEYAVMTMRSAGRVLRYDLRPGA</sequence>